<gene>
    <name evidence="9 13" type="primary">dnaK</name>
    <name evidence="13" type="ORF">GRI34_04810</name>
</gene>
<feature type="coiled-coil region" evidence="11">
    <location>
        <begin position="247"/>
        <end position="274"/>
    </location>
</feature>
<evidence type="ECO:0000256" key="4">
    <source>
        <dbReference type="ARBA" id="ARBA00022553"/>
    </source>
</evidence>
<evidence type="ECO:0000256" key="5">
    <source>
        <dbReference type="ARBA" id="ARBA00022741"/>
    </source>
</evidence>
<dbReference type="InterPro" id="IPR029047">
    <property type="entry name" value="HSP70_peptide-bd_sf"/>
</dbReference>
<dbReference type="Gene3D" id="3.30.420.40">
    <property type="match status" value="2"/>
</dbReference>
<organism evidence="13 14">
    <name type="scientific">Qipengyuania aquimaris</name>
    <dbReference type="NCBI Taxonomy" id="255984"/>
    <lineage>
        <taxon>Bacteria</taxon>
        <taxon>Pseudomonadati</taxon>
        <taxon>Pseudomonadota</taxon>
        <taxon>Alphaproteobacteria</taxon>
        <taxon>Sphingomonadales</taxon>
        <taxon>Erythrobacteraceae</taxon>
        <taxon>Qipengyuania</taxon>
    </lineage>
</organism>
<dbReference type="GO" id="GO:0005524">
    <property type="term" value="F:ATP binding"/>
    <property type="evidence" value="ECO:0007669"/>
    <property type="project" value="UniProtKB-UniRule"/>
</dbReference>
<dbReference type="PRINTS" id="PR00301">
    <property type="entry name" value="HEATSHOCK70"/>
</dbReference>
<dbReference type="FunFam" id="3.90.640.10:FF:000003">
    <property type="entry name" value="Molecular chaperone DnaK"/>
    <property type="match status" value="1"/>
</dbReference>
<dbReference type="Gene3D" id="2.60.34.10">
    <property type="entry name" value="Substrate Binding Domain Of DNAk, Chain A, domain 1"/>
    <property type="match status" value="1"/>
</dbReference>
<dbReference type="PANTHER" id="PTHR19375">
    <property type="entry name" value="HEAT SHOCK PROTEIN 70KDA"/>
    <property type="match status" value="1"/>
</dbReference>
<name>A0A6I4TKK8_9SPHN</name>
<dbReference type="SUPFAM" id="SSF100934">
    <property type="entry name" value="Heat shock protein 70kD (HSP70), C-terminal subdomain"/>
    <property type="match status" value="1"/>
</dbReference>
<dbReference type="NCBIfam" id="NF001413">
    <property type="entry name" value="PRK00290.1"/>
    <property type="match status" value="1"/>
</dbReference>
<proteinExistence type="evidence at transcript level"/>
<dbReference type="RefSeq" id="WP_160594972.1">
    <property type="nucleotide sequence ID" value="NZ_WTYI01000001.1"/>
</dbReference>
<dbReference type="NCBIfam" id="NF003520">
    <property type="entry name" value="PRK05183.1"/>
    <property type="match status" value="1"/>
</dbReference>
<dbReference type="PROSITE" id="PS00329">
    <property type="entry name" value="HSP70_2"/>
    <property type="match status" value="1"/>
</dbReference>
<dbReference type="InterPro" id="IPR029048">
    <property type="entry name" value="HSP70_C_sf"/>
</dbReference>
<dbReference type="FunFam" id="2.60.34.10:FF:000014">
    <property type="entry name" value="Chaperone protein DnaK HSP70"/>
    <property type="match status" value="1"/>
</dbReference>
<dbReference type="Gene3D" id="1.20.1270.10">
    <property type="match status" value="1"/>
</dbReference>
<evidence type="ECO:0000256" key="8">
    <source>
        <dbReference type="ARBA" id="ARBA00023186"/>
    </source>
</evidence>
<keyword evidence="7 9" id="KW-0346">Stress response</keyword>
<dbReference type="AlphaFoldDB" id="A0A6I4TKK8"/>
<dbReference type="Gene3D" id="3.90.640.10">
    <property type="entry name" value="Actin, Chain A, domain 4"/>
    <property type="match status" value="1"/>
</dbReference>
<evidence type="ECO:0000256" key="2">
    <source>
        <dbReference type="ARBA" id="ARBA00007381"/>
    </source>
</evidence>
<dbReference type="Proteomes" id="UP000432727">
    <property type="component" value="Unassembled WGS sequence"/>
</dbReference>
<keyword evidence="6 9" id="KW-0067">ATP-binding</keyword>
<dbReference type="Pfam" id="PF00012">
    <property type="entry name" value="HSP70"/>
    <property type="match status" value="1"/>
</dbReference>
<sequence length="641" mass="68896">MAKVIGIDLGTTNSCVAVMDGGKPKVIENSEGARTTPSIVAFTKDGERLIGQPAKRQAVTNPDNTVFAVKRLIGRRFDDPVTKKDTELVPYDIVKGKNGDAWVKAGGEEYSPSQISAFILQKMKETAESYLGETVEQAVITVPAYFNDAQRQATKDAGQIAGLEVLRIINEPTAAALAYGLDKEDGKTIAVYDLGGGTFDVSILEIGDGVFEVKSTNGDTFLGGEDFDSAIVEWLADQFKKKENMDLRTDKLALQRLKEAAEKAKIELSSAQTTEVNLPFITARMEGGSSTPLHLVETISRSDLEKMVGDLIQRTLEPCKKALADAGVSKDEIDEVIMVGGMTRMPKVREVVEGFFGSKPHTGVNPDEVVAMGAAIQAGVLQGDVKDVLLLDVTPLSLGIETLGGVFTRMIDRNTTIPTKKTQTYSTAEDNQQAVTIRVFQGEREMAADNKLLGQFDLVGIPAAPRGVPQIEVTFDIDANGIVNVSAKDKGTGKEQQIRIQASGGLTDADIEQMVQDAEKFADEDKKRKEGAEARNQADSLVHATEKQLEEHGDKIDASLKSEVEEKVAALKTALEGDDAADINAKAQDLSQSAMKMGQSIYEQEQAKASADAPSEDGGDAGSDEEVVDAEFSEVDEDAKN</sequence>
<dbReference type="CDD" id="cd10234">
    <property type="entry name" value="ASKHA_NBD_HSP70_DnaK-like"/>
    <property type="match status" value="1"/>
</dbReference>
<dbReference type="FunFam" id="3.30.420.40:FF:000020">
    <property type="entry name" value="Chaperone protein HscA homolog"/>
    <property type="match status" value="1"/>
</dbReference>
<feature type="region of interest" description="Disordered" evidence="12">
    <location>
        <begin position="521"/>
        <end position="541"/>
    </location>
</feature>
<evidence type="ECO:0000256" key="12">
    <source>
        <dbReference type="SAM" id="MobiDB-lite"/>
    </source>
</evidence>
<protein>
    <recommendedName>
        <fullName evidence="3 9">Chaperone protein DnaK</fullName>
    </recommendedName>
    <alternativeName>
        <fullName evidence="9">HSP70</fullName>
    </alternativeName>
    <alternativeName>
        <fullName evidence="9">Heat shock 70 kDa protein</fullName>
    </alternativeName>
    <alternativeName>
        <fullName evidence="9">Heat shock protein 70</fullName>
    </alternativeName>
</protein>
<dbReference type="NCBIfam" id="TIGR02350">
    <property type="entry name" value="prok_dnaK"/>
    <property type="match status" value="1"/>
</dbReference>
<evidence type="ECO:0000256" key="9">
    <source>
        <dbReference type="HAMAP-Rule" id="MF_00332"/>
    </source>
</evidence>
<evidence type="ECO:0000313" key="13">
    <source>
        <dbReference type="EMBL" id="MXO95740.1"/>
    </source>
</evidence>
<evidence type="ECO:0000256" key="10">
    <source>
        <dbReference type="RuleBase" id="RU003322"/>
    </source>
</evidence>
<feature type="compositionally biased region" description="Basic and acidic residues" evidence="12">
    <location>
        <begin position="521"/>
        <end position="533"/>
    </location>
</feature>
<comment type="similarity">
    <text evidence="2 9 10">Belongs to the heat shock protein 70 family.</text>
</comment>
<dbReference type="PROSITE" id="PS01036">
    <property type="entry name" value="HSP70_3"/>
    <property type="match status" value="1"/>
</dbReference>
<dbReference type="EMBL" id="WTYI01000001">
    <property type="protein sequence ID" value="MXO95740.1"/>
    <property type="molecule type" value="Genomic_DNA"/>
</dbReference>
<evidence type="ECO:0000256" key="7">
    <source>
        <dbReference type="ARBA" id="ARBA00023016"/>
    </source>
</evidence>
<evidence type="ECO:0000256" key="11">
    <source>
        <dbReference type="SAM" id="Coils"/>
    </source>
</evidence>
<comment type="caution">
    <text evidence="13">The sequence shown here is derived from an EMBL/GenBank/DDBJ whole genome shotgun (WGS) entry which is preliminary data.</text>
</comment>
<evidence type="ECO:0000256" key="1">
    <source>
        <dbReference type="ARBA" id="ARBA00002290"/>
    </source>
</evidence>
<dbReference type="HAMAP" id="MF_00332">
    <property type="entry name" value="DnaK"/>
    <property type="match status" value="1"/>
</dbReference>
<dbReference type="InterPro" id="IPR012725">
    <property type="entry name" value="Chaperone_DnaK"/>
</dbReference>
<comment type="function">
    <text evidence="1 9">Acts as a chaperone.</text>
</comment>
<evidence type="ECO:0000256" key="3">
    <source>
        <dbReference type="ARBA" id="ARBA00014415"/>
    </source>
</evidence>
<feature type="modified residue" description="Phosphothreonine; by autocatalysis" evidence="9">
    <location>
        <position position="198"/>
    </location>
</feature>
<dbReference type="InterPro" id="IPR018181">
    <property type="entry name" value="Heat_shock_70_CS"/>
</dbReference>
<keyword evidence="14" id="KW-1185">Reference proteome</keyword>
<keyword evidence="11" id="KW-0175">Coiled coil</keyword>
<accession>A0A6I4TKK8</accession>
<dbReference type="SUPFAM" id="SSF53067">
    <property type="entry name" value="Actin-like ATPase domain"/>
    <property type="match status" value="2"/>
</dbReference>
<dbReference type="PROSITE" id="PS00297">
    <property type="entry name" value="HSP70_1"/>
    <property type="match status" value="1"/>
</dbReference>
<feature type="compositionally biased region" description="Acidic residues" evidence="12">
    <location>
        <begin position="614"/>
        <end position="641"/>
    </location>
</feature>
<feature type="region of interest" description="Disordered" evidence="12">
    <location>
        <begin position="596"/>
        <end position="641"/>
    </location>
</feature>
<dbReference type="GO" id="GO:0140662">
    <property type="term" value="F:ATP-dependent protein folding chaperone"/>
    <property type="evidence" value="ECO:0007669"/>
    <property type="project" value="InterPro"/>
</dbReference>
<reference evidence="13 14" key="1">
    <citation type="submission" date="2019-12" db="EMBL/GenBank/DDBJ databases">
        <title>Genomic-based taxomic classification of the family Erythrobacteraceae.</title>
        <authorList>
            <person name="Xu L."/>
        </authorList>
    </citation>
    <scope>NUCLEOTIDE SEQUENCE [LARGE SCALE GENOMIC DNA]</scope>
    <source>
        <strain evidence="13 14">JCM 12189</strain>
    </source>
</reference>
<keyword evidence="4 9" id="KW-0597">Phosphoprotein</keyword>
<dbReference type="GO" id="GO:0005737">
    <property type="term" value="C:cytoplasm"/>
    <property type="evidence" value="ECO:0007669"/>
    <property type="project" value="UniProtKB-ARBA"/>
</dbReference>
<dbReference type="InterPro" id="IPR043129">
    <property type="entry name" value="ATPase_NBD"/>
</dbReference>
<dbReference type="SUPFAM" id="SSF100920">
    <property type="entry name" value="Heat shock protein 70kD (HSP70), peptide-binding domain"/>
    <property type="match status" value="1"/>
</dbReference>
<dbReference type="OrthoDB" id="9766019at2"/>
<dbReference type="FunFam" id="1.20.1270.10:FF:000001">
    <property type="entry name" value="Molecular chaperone DnaK"/>
    <property type="match status" value="1"/>
</dbReference>
<comment type="induction">
    <text evidence="9">By stress conditions e.g. heat shock.</text>
</comment>
<evidence type="ECO:0000313" key="14">
    <source>
        <dbReference type="Proteomes" id="UP000432727"/>
    </source>
</evidence>
<dbReference type="GO" id="GO:0051082">
    <property type="term" value="F:unfolded protein binding"/>
    <property type="evidence" value="ECO:0007669"/>
    <property type="project" value="InterPro"/>
</dbReference>
<dbReference type="InterPro" id="IPR013126">
    <property type="entry name" value="Hsp_70_fam"/>
</dbReference>
<dbReference type="FunFam" id="3.30.420.40:FF:000004">
    <property type="entry name" value="Molecular chaperone DnaK"/>
    <property type="match status" value="1"/>
</dbReference>
<keyword evidence="8 9" id="KW-0143">Chaperone</keyword>
<evidence type="ECO:0000256" key="6">
    <source>
        <dbReference type="ARBA" id="ARBA00022840"/>
    </source>
</evidence>
<keyword evidence="5 9" id="KW-0547">Nucleotide-binding</keyword>